<dbReference type="InterPro" id="IPR001357">
    <property type="entry name" value="BRCT_dom"/>
</dbReference>
<feature type="domain" description="WGR" evidence="3">
    <location>
        <begin position="158"/>
        <end position="259"/>
    </location>
</feature>
<dbReference type="SUPFAM" id="SSF52113">
    <property type="entry name" value="BRCT domain"/>
    <property type="match status" value="1"/>
</dbReference>
<dbReference type="GeneID" id="81600770"/>
<protein>
    <recommendedName>
        <fullName evidence="6">BRCT domain-containing protein</fullName>
    </recommendedName>
</protein>
<dbReference type="EMBL" id="JAPVEA010000006">
    <property type="protein sequence ID" value="KAJ5450696.1"/>
    <property type="molecule type" value="Genomic_DNA"/>
</dbReference>
<comment type="caution">
    <text evidence="4">The sequence shown here is derived from an EMBL/GenBank/DDBJ whole genome shotgun (WGS) entry which is preliminary data.</text>
</comment>
<name>A0AAD6C7H9_9EURO</name>
<evidence type="ECO:0000259" key="2">
    <source>
        <dbReference type="PROSITE" id="PS50172"/>
    </source>
</evidence>
<feature type="compositionally biased region" description="Polar residues" evidence="1">
    <location>
        <begin position="333"/>
        <end position="346"/>
    </location>
</feature>
<dbReference type="InterPro" id="IPR008893">
    <property type="entry name" value="WGR_domain"/>
</dbReference>
<dbReference type="AlphaFoldDB" id="A0AAD6C7H9"/>
<dbReference type="Gene3D" id="3.40.50.10190">
    <property type="entry name" value="BRCT domain"/>
    <property type="match status" value="1"/>
</dbReference>
<evidence type="ECO:0000313" key="4">
    <source>
        <dbReference type="EMBL" id="KAJ5450696.1"/>
    </source>
</evidence>
<evidence type="ECO:0000313" key="5">
    <source>
        <dbReference type="Proteomes" id="UP001213681"/>
    </source>
</evidence>
<dbReference type="InterPro" id="IPR036930">
    <property type="entry name" value="WGR_dom_sf"/>
</dbReference>
<dbReference type="PROSITE" id="PS51977">
    <property type="entry name" value="WGR"/>
    <property type="match status" value="1"/>
</dbReference>
<feature type="domain" description="BRCT" evidence="2">
    <location>
        <begin position="39"/>
        <end position="105"/>
    </location>
</feature>
<keyword evidence="5" id="KW-1185">Reference proteome</keyword>
<evidence type="ECO:0000256" key="1">
    <source>
        <dbReference type="SAM" id="MobiDB-lite"/>
    </source>
</evidence>
<evidence type="ECO:0008006" key="6">
    <source>
        <dbReference type="Google" id="ProtNLM"/>
    </source>
</evidence>
<dbReference type="SUPFAM" id="SSF142921">
    <property type="entry name" value="WGR domain-like"/>
    <property type="match status" value="1"/>
</dbReference>
<reference evidence="4" key="2">
    <citation type="journal article" date="2023" name="IMA Fungus">
        <title>Comparative genomic study of the Penicillium genus elucidates a diverse pangenome and 15 lateral gene transfer events.</title>
        <authorList>
            <person name="Petersen C."/>
            <person name="Sorensen T."/>
            <person name="Nielsen M.R."/>
            <person name="Sondergaard T.E."/>
            <person name="Sorensen J.L."/>
            <person name="Fitzpatrick D.A."/>
            <person name="Frisvad J.C."/>
            <person name="Nielsen K.L."/>
        </authorList>
    </citation>
    <scope>NUCLEOTIDE SEQUENCE</scope>
    <source>
        <strain evidence="4">IBT 16125</strain>
    </source>
</reference>
<proteinExistence type="predicted"/>
<dbReference type="CDD" id="cd00027">
    <property type="entry name" value="BRCT"/>
    <property type="match status" value="1"/>
</dbReference>
<sequence length="367" mass="40368">MSTPSAQKAKPLKTGKAFRRIRAAMVGDLYQGNLFPQWVRRNGGEFHDRVSDKITHLIASEQAYEENVEEVQAAKALGTIKIVSRDWLTASLHANPIRPVPERPFLLENLIKPAKKTAHGKNGVDNKTDSGMKSRIRVKDPFIQKKAPKGSKNVAPPKKVVSRDPQTGAAWDAVLVREGKTSRLRERYRLAIFETSSQPPTYSTFAKYSRVGTSCVEELTPTKSDMATAVTIFKQFYKTETGKDWEDKNDTNIPSPKTDDQGIVLPAHEGWYFYESQDNIFTSFLMQAGPSGGSTGSTMSVDHQDASDGPETGMARPEMIVPEASAQSDEDSGNNADVDSDSTIADTCQPAKSEPAVDTDNKIESKI</sequence>
<reference evidence="4" key="1">
    <citation type="submission" date="2022-12" db="EMBL/GenBank/DDBJ databases">
        <authorList>
            <person name="Petersen C."/>
        </authorList>
    </citation>
    <scope>NUCLEOTIDE SEQUENCE</scope>
    <source>
        <strain evidence="4">IBT 16125</strain>
    </source>
</reference>
<dbReference type="InterPro" id="IPR036420">
    <property type="entry name" value="BRCT_dom_sf"/>
</dbReference>
<gene>
    <name evidence="4" type="ORF">N7458_007145</name>
</gene>
<dbReference type="Proteomes" id="UP001213681">
    <property type="component" value="Unassembled WGS sequence"/>
</dbReference>
<dbReference type="RefSeq" id="XP_056766231.1">
    <property type="nucleotide sequence ID" value="XM_056910527.1"/>
</dbReference>
<dbReference type="Pfam" id="PF00533">
    <property type="entry name" value="BRCT"/>
    <property type="match status" value="1"/>
</dbReference>
<accession>A0AAD6C7H9</accession>
<evidence type="ECO:0000259" key="3">
    <source>
        <dbReference type="PROSITE" id="PS51977"/>
    </source>
</evidence>
<dbReference type="PROSITE" id="PS50172">
    <property type="entry name" value="BRCT"/>
    <property type="match status" value="1"/>
</dbReference>
<feature type="region of interest" description="Disordered" evidence="1">
    <location>
        <begin position="291"/>
        <end position="367"/>
    </location>
</feature>
<organism evidence="4 5">
    <name type="scientific">Penicillium daleae</name>
    <dbReference type="NCBI Taxonomy" id="63821"/>
    <lineage>
        <taxon>Eukaryota</taxon>
        <taxon>Fungi</taxon>
        <taxon>Dikarya</taxon>
        <taxon>Ascomycota</taxon>
        <taxon>Pezizomycotina</taxon>
        <taxon>Eurotiomycetes</taxon>
        <taxon>Eurotiomycetidae</taxon>
        <taxon>Eurotiales</taxon>
        <taxon>Aspergillaceae</taxon>
        <taxon>Penicillium</taxon>
    </lineage>
</organism>